<reference evidence="11" key="1">
    <citation type="submission" date="2021-02" db="EMBL/GenBank/DDBJ databases">
        <authorList>
            <person name="Nowell W R."/>
        </authorList>
    </citation>
    <scope>NUCLEOTIDE SEQUENCE</scope>
</reference>
<dbReference type="GO" id="GO:0005851">
    <property type="term" value="C:eukaryotic translation initiation factor 2B complex"/>
    <property type="evidence" value="ECO:0007669"/>
    <property type="project" value="TreeGrafter"/>
</dbReference>
<name>A0A815GWI1_9BILA</name>
<sequence length="394" mass="44188">MARIPVDVEIEIDRFCNNVKQSTYTRSVDLALATILILKKLIGESKWSNASELITMIRSQAHRLNEGQPVDSITFNITRRILKIIREVSVRIIHGKNEGSDISLTLQAVLNDRATMLTMNDDEYENPDDNLQLKKKQQVQADLTESMPINSIESEVPMHILKPELMDDLNWYATDVELSVQNLAQQALAHIHANEIILTLGYSYTVERFFKYAAAKKRQFHVFILEHAPFFTGHKMAINLSQANIPVTVVTDSAVFAIMARVNKILIGTRSLLANGGLTAKSGTYNLALAAKNYNVPLLVCAPTYKFSPTYLPSFDPVMCNSFPSPENILSYESLFQSSLDIVVPMHDYVPPELVTLIIGSGMGNAPSYVYRIVSELYSAEDNDLERSQKKSSR</sequence>
<comment type="caution">
    <text evidence="11">The sequence shown here is derived from an EMBL/GenBank/DDBJ whole genome shotgun (WGS) entry which is preliminary data.</text>
</comment>
<protein>
    <recommendedName>
        <fullName evidence="6">Translation initiation factor eIF2B subunit beta</fullName>
    </recommendedName>
    <alternativeName>
        <fullName evidence="7">eIF2B GDP-GTP exchange factor subunit beta</fullName>
    </alternativeName>
</protein>
<dbReference type="GO" id="GO:0003743">
    <property type="term" value="F:translation initiation factor activity"/>
    <property type="evidence" value="ECO:0007669"/>
    <property type="project" value="UniProtKB-KW"/>
</dbReference>
<dbReference type="GO" id="GO:0005085">
    <property type="term" value="F:guanyl-nucleotide exchange factor activity"/>
    <property type="evidence" value="ECO:0007669"/>
    <property type="project" value="TreeGrafter"/>
</dbReference>
<dbReference type="AlphaFoldDB" id="A0A815GWI1"/>
<dbReference type="SUPFAM" id="SSF100950">
    <property type="entry name" value="NagB/RpiA/CoA transferase-like"/>
    <property type="match status" value="1"/>
</dbReference>
<evidence type="ECO:0000256" key="3">
    <source>
        <dbReference type="ARBA" id="ARBA00022490"/>
    </source>
</evidence>
<organism evidence="11 12">
    <name type="scientific">Adineta steineri</name>
    <dbReference type="NCBI Taxonomy" id="433720"/>
    <lineage>
        <taxon>Eukaryota</taxon>
        <taxon>Metazoa</taxon>
        <taxon>Spiralia</taxon>
        <taxon>Gnathifera</taxon>
        <taxon>Rotifera</taxon>
        <taxon>Eurotatoria</taxon>
        <taxon>Bdelloidea</taxon>
        <taxon>Adinetida</taxon>
        <taxon>Adinetidae</taxon>
        <taxon>Adineta</taxon>
    </lineage>
</organism>
<dbReference type="Proteomes" id="UP000663877">
    <property type="component" value="Unassembled WGS sequence"/>
</dbReference>
<dbReference type="PANTHER" id="PTHR45859">
    <property type="entry name" value="TRANSLATION INITIATION FACTOR EIF-2B SUBUNIT BETA"/>
    <property type="match status" value="1"/>
</dbReference>
<dbReference type="OrthoDB" id="269919at2759"/>
<dbReference type="Pfam" id="PF01008">
    <property type="entry name" value="IF-2B"/>
    <property type="match status" value="1"/>
</dbReference>
<dbReference type="EMBL" id="CAJNOM010000309">
    <property type="protein sequence ID" value="CAF1344310.1"/>
    <property type="molecule type" value="Genomic_DNA"/>
</dbReference>
<evidence type="ECO:0000256" key="2">
    <source>
        <dbReference type="ARBA" id="ARBA00007251"/>
    </source>
</evidence>
<evidence type="ECO:0000256" key="5">
    <source>
        <dbReference type="ARBA" id="ARBA00022917"/>
    </source>
</evidence>
<evidence type="ECO:0000256" key="4">
    <source>
        <dbReference type="ARBA" id="ARBA00022540"/>
    </source>
</evidence>
<dbReference type="InterPro" id="IPR037171">
    <property type="entry name" value="NagB/RpiA_transferase-like"/>
</dbReference>
<evidence type="ECO:0000256" key="1">
    <source>
        <dbReference type="ARBA" id="ARBA00004514"/>
    </source>
</evidence>
<dbReference type="Gene3D" id="3.40.50.10470">
    <property type="entry name" value="Translation initiation factor eif-2b, domain 2"/>
    <property type="match status" value="1"/>
</dbReference>
<comment type="similarity">
    <text evidence="2 9">Belongs to the eIF-2B alpha/beta/delta subunits family.</text>
</comment>
<evidence type="ECO:0000256" key="9">
    <source>
        <dbReference type="RuleBase" id="RU003814"/>
    </source>
</evidence>
<keyword evidence="3" id="KW-0963">Cytoplasm</keyword>
<evidence type="ECO:0000256" key="7">
    <source>
        <dbReference type="ARBA" id="ARBA00044228"/>
    </source>
</evidence>
<comment type="subunit">
    <text evidence="8">Component of the translation initiation factor 2B (eIF2B) complex which is a heterodecamer of two sets of five different subunits: alpha, beta, gamma, delta and epsilon. Subunits alpha, beta and delta comprise a regulatory subcomplex and subunits epsilon and gamma comprise a catalytic subcomplex. Within the complex, the hexameric regulatory complex resides at the center, with the two heterodimeric catalytic subcomplexes bound on opposite sides.</text>
</comment>
<dbReference type="GO" id="GO:0005829">
    <property type="term" value="C:cytosol"/>
    <property type="evidence" value="ECO:0007669"/>
    <property type="project" value="UniProtKB-SubCell"/>
</dbReference>
<dbReference type="Proteomes" id="UP000663832">
    <property type="component" value="Unassembled WGS sequence"/>
</dbReference>
<keyword evidence="4" id="KW-0396">Initiation factor</keyword>
<gene>
    <name evidence="10" type="ORF">BJG266_LOCUS18765</name>
    <name evidence="11" type="ORF">QVE165_LOCUS33618</name>
</gene>
<proteinExistence type="inferred from homology"/>
<accession>A0A815GWI1</accession>
<evidence type="ECO:0000313" key="11">
    <source>
        <dbReference type="EMBL" id="CAF1344310.1"/>
    </source>
</evidence>
<evidence type="ECO:0000256" key="6">
    <source>
        <dbReference type="ARBA" id="ARBA00044122"/>
    </source>
</evidence>
<dbReference type="EMBL" id="CAJNOI010000097">
    <property type="protein sequence ID" value="CAF1053747.1"/>
    <property type="molecule type" value="Genomic_DNA"/>
</dbReference>
<dbReference type="InterPro" id="IPR000649">
    <property type="entry name" value="IF-2B-related"/>
</dbReference>
<keyword evidence="12" id="KW-1185">Reference proteome</keyword>
<dbReference type="InterPro" id="IPR042529">
    <property type="entry name" value="IF_2B-like_C"/>
</dbReference>
<dbReference type="PANTHER" id="PTHR45859:SF1">
    <property type="entry name" value="TRANSLATION INITIATION FACTOR EIF-2B SUBUNIT BETA"/>
    <property type="match status" value="1"/>
</dbReference>
<comment type="subcellular location">
    <subcellularLocation>
        <location evidence="1">Cytoplasm</location>
        <location evidence="1">Cytosol</location>
    </subcellularLocation>
</comment>
<keyword evidence="5" id="KW-0648">Protein biosynthesis</keyword>
<dbReference type="InterPro" id="IPR051855">
    <property type="entry name" value="eIF2B_beta_subunit"/>
</dbReference>
<evidence type="ECO:0000256" key="8">
    <source>
        <dbReference type="ARBA" id="ARBA00046432"/>
    </source>
</evidence>
<evidence type="ECO:0000313" key="10">
    <source>
        <dbReference type="EMBL" id="CAF1053747.1"/>
    </source>
</evidence>
<evidence type="ECO:0000313" key="12">
    <source>
        <dbReference type="Proteomes" id="UP000663832"/>
    </source>
</evidence>